<feature type="compositionally biased region" description="Polar residues" evidence="6">
    <location>
        <begin position="38"/>
        <end position="48"/>
    </location>
</feature>
<feature type="region of interest" description="Disordered" evidence="6">
    <location>
        <begin position="234"/>
        <end position="257"/>
    </location>
</feature>
<dbReference type="GO" id="GO:0042025">
    <property type="term" value="C:host cell nucleus"/>
    <property type="evidence" value="ECO:0007669"/>
    <property type="project" value="UniProtKB-SubCell"/>
</dbReference>
<keyword evidence="5" id="KW-0067">ATP-binding</keyword>
<dbReference type="InterPro" id="IPR027417">
    <property type="entry name" value="P-loop_NTPase"/>
</dbReference>
<dbReference type="SUPFAM" id="SSF52540">
    <property type="entry name" value="P-loop containing nucleoside triphosphate hydrolases"/>
    <property type="match status" value="1"/>
</dbReference>
<keyword evidence="4" id="KW-0547">Nucleotide-binding</keyword>
<proteinExistence type="predicted"/>
<organism evidence="8">
    <name type="scientific">uncultured densovirus</name>
    <dbReference type="NCBI Taxonomy" id="748192"/>
    <lineage>
        <taxon>Viruses</taxon>
        <taxon>Monodnaviria</taxon>
        <taxon>Shotokuvirae</taxon>
        <taxon>Cossaviricota</taxon>
        <taxon>Quintoviricetes</taxon>
        <taxon>Piccovirales</taxon>
        <taxon>Parvoviridae</taxon>
        <taxon>Densovirinae</taxon>
        <taxon>environmental samples</taxon>
    </lineage>
</organism>
<evidence type="ECO:0000313" key="8">
    <source>
        <dbReference type="EMBL" id="QOD39459.1"/>
    </source>
</evidence>
<accession>A0A7M4CBI0</accession>
<evidence type="ECO:0000256" key="4">
    <source>
        <dbReference type="ARBA" id="ARBA00022741"/>
    </source>
</evidence>
<dbReference type="Gene3D" id="3.40.50.300">
    <property type="entry name" value="P-loop containing nucleotide triphosphate hydrolases"/>
    <property type="match status" value="1"/>
</dbReference>
<evidence type="ECO:0000256" key="3">
    <source>
        <dbReference type="ARBA" id="ARBA00022705"/>
    </source>
</evidence>
<dbReference type="GO" id="GO:0006260">
    <property type="term" value="P:DNA replication"/>
    <property type="evidence" value="ECO:0007669"/>
    <property type="project" value="UniProtKB-KW"/>
</dbReference>
<feature type="domain" description="Parvovirus non-structural protein 1 helicase" evidence="7">
    <location>
        <begin position="416"/>
        <end position="527"/>
    </location>
</feature>
<sequence length="569" mass="65263">MNDGPGDRADIGGGGSGEGGGGGGAAEQVVVQHEDDSTVNNDEQGTSVRRSEVPPLFEKLSWEEGRSAYRPTADITTFYKRGEVHDAEREKAQEARISSIVRELRKSEGYYVSDVFNCTSREQANEVCQHLQRNGRSFTRGFLLISSHNEHIHVAHDCSLANGSCRCRFLQKTENSTGIRRRRRSLRRRPVSATLTETDVRNILEYFAERKEGRKIENLQVRGYVERQQAEVGVLEDGGPDGHPAGGRVEERQEDDDAELRLDIAGRALCYGGYTRHREENKEASKSKRRKADRVQLKTEAILKKLQMNPMSPIQGLLQHRSWNLDEDFKFIKEDDPQFKIALAHWLTTLVGYSTEEFIQMYTKEEVNLIFAAGVTDPCVYYYNLEDSFEHIMALLNFQFNNDSEAIHCFMTDVFNIVERKLPKLNTMLVISPTSAGKNWFFDMICNFYLNVGHLGNPNRYNPFAFQDAHTRRIIMWNEVNYAPEHIEAMKELLGGDSTNVSVKYKSEIPIYRTPIIMLSNRTDLSIIRDPTFKDRLKIYYWKTAPLLKPLQRKPHPLTVIKLYNMYGK</sequence>
<evidence type="ECO:0000256" key="1">
    <source>
        <dbReference type="ARBA" id="ARBA00004147"/>
    </source>
</evidence>
<dbReference type="GO" id="GO:0019079">
    <property type="term" value="P:viral genome replication"/>
    <property type="evidence" value="ECO:0007669"/>
    <property type="project" value="InterPro"/>
</dbReference>
<name>A0A7M4CBI0_9VIRU</name>
<dbReference type="GO" id="GO:0005524">
    <property type="term" value="F:ATP binding"/>
    <property type="evidence" value="ECO:0007669"/>
    <property type="project" value="UniProtKB-KW"/>
</dbReference>
<evidence type="ECO:0000256" key="6">
    <source>
        <dbReference type="SAM" id="MobiDB-lite"/>
    </source>
</evidence>
<evidence type="ECO:0000256" key="2">
    <source>
        <dbReference type="ARBA" id="ARBA00022562"/>
    </source>
</evidence>
<feature type="compositionally biased region" description="Basic and acidic residues" evidence="6">
    <location>
        <begin position="1"/>
        <end position="10"/>
    </location>
</feature>
<feature type="compositionally biased region" description="Gly residues" evidence="6">
    <location>
        <begin position="11"/>
        <end position="25"/>
    </location>
</feature>
<comment type="subcellular location">
    <subcellularLocation>
        <location evidence="1">Host nucleus</location>
    </subcellularLocation>
</comment>
<evidence type="ECO:0000259" key="7">
    <source>
        <dbReference type="Pfam" id="PF01057"/>
    </source>
</evidence>
<keyword evidence="3" id="KW-0235">DNA replication</keyword>
<evidence type="ECO:0000256" key="5">
    <source>
        <dbReference type="ARBA" id="ARBA00022840"/>
    </source>
</evidence>
<dbReference type="Pfam" id="PF01057">
    <property type="entry name" value="Parvo_NS1"/>
    <property type="match status" value="1"/>
</dbReference>
<keyword evidence="2" id="KW-1048">Host nucleus</keyword>
<dbReference type="EMBL" id="MT733016">
    <property type="protein sequence ID" value="QOD39459.1"/>
    <property type="molecule type" value="Genomic_DNA"/>
</dbReference>
<dbReference type="InterPro" id="IPR001257">
    <property type="entry name" value="Parvovirus_NS1_helicase"/>
</dbReference>
<protein>
    <submittedName>
        <fullName evidence="8">NS1</fullName>
    </submittedName>
</protein>
<reference evidence="8" key="1">
    <citation type="submission" date="2020-07" db="EMBL/GenBank/DDBJ databases">
        <title>Diversity of sea star-associated densoviruses and transcribed endogenized viral elements of densovirus origin.</title>
        <authorList>
            <person name="Jackson E.W."/>
            <person name="Hewson I."/>
        </authorList>
    </citation>
    <scope>NUCLEOTIDE SEQUENCE</scope>
</reference>
<gene>
    <name evidence="8" type="primary">NS1</name>
</gene>
<feature type="region of interest" description="Disordered" evidence="6">
    <location>
        <begin position="1"/>
        <end position="51"/>
    </location>
</feature>